<evidence type="ECO:0000313" key="1">
    <source>
        <dbReference type="EMBL" id="EET90560.1"/>
    </source>
</evidence>
<dbReference type="PANTHER" id="PTHR15394:SF3">
    <property type="entry name" value="SERINE HYDROLASE RBBP9"/>
    <property type="match status" value="1"/>
</dbReference>
<proteinExistence type="predicted"/>
<dbReference type="Gene3D" id="3.40.50.1820">
    <property type="entry name" value="alpha/beta hydrolase"/>
    <property type="match status" value="1"/>
</dbReference>
<dbReference type="Pfam" id="PF06821">
    <property type="entry name" value="Ser_hydrolase"/>
    <property type="match status" value="1"/>
</dbReference>
<dbReference type="EMBL" id="GG697234">
    <property type="protein sequence ID" value="EET90560.1"/>
    <property type="molecule type" value="Genomic_DNA"/>
</dbReference>
<reference evidence="1 2" key="1">
    <citation type="journal article" date="2009" name="Genome Biol.">
        <title>Community-wide analysis of microbial genome sequence signatures.</title>
        <authorList>
            <person name="Dick G.J."/>
            <person name="Andersson A.F."/>
            <person name="Baker B.J."/>
            <person name="Simmons S.L."/>
            <person name="Thomas B.C."/>
            <person name="Yelton A.P."/>
            <person name="Banfield J.F."/>
        </authorList>
    </citation>
    <scope>NUCLEOTIDE SEQUENCE [LARGE SCALE GENOMIC DNA]</scope>
    <source>
        <strain evidence="1">ARMAN-2</strain>
    </source>
</reference>
<dbReference type="InterPro" id="IPR010662">
    <property type="entry name" value="RBBP9/YdeN"/>
</dbReference>
<dbReference type="PANTHER" id="PTHR15394">
    <property type="entry name" value="SERINE HYDROLASE RBBP9"/>
    <property type="match status" value="1"/>
</dbReference>
<dbReference type="AlphaFoldDB" id="C7DFZ3"/>
<dbReference type="SUPFAM" id="SSF53474">
    <property type="entry name" value="alpha/beta-Hydrolases"/>
    <property type="match status" value="1"/>
</dbReference>
<protein>
    <recommendedName>
        <fullName evidence="3">YdeN-like protein</fullName>
    </recommendedName>
</protein>
<sequence>MKVFIIHGTNGNSKENWFPWLKEELEKTNIETIVPDFPTGDMQSLSSWLESFQPYIGRIDGDCIFVGHSLGPAFILSVLEQIDTRIRAAFLVAPFVSKLGIEQFDKSNKTFVEKEFNWEKIKTNCTDFTVYASDNDPYVSLERSRFVADHTDAKFKVVHGAGHFNAAAGYTKFKQLLEDIKSALQ</sequence>
<accession>C7DFZ3</accession>
<organism evidence="1 2">
    <name type="scientific">Candidatus Micrarchaeum acidiphilum ARMAN-2</name>
    <dbReference type="NCBI Taxonomy" id="425595"/>
    <lineage>
        <taxon>Archaea</taxon>
        <taxon>Candidatus Micrarchaeota</taxon>
        <taxon>Candidatus Micrarchaeia</taxon>
        <taxon>Candidatus Micrarchaeales</taxon>
        <taxon>Candidatus Micrarchaeaceae</taxon>
        <taxon>Candidatus Micrarchaeum</taxon>
    </lineage>
</organism>
<dbReference type="ESTHER" id="9eury-c7dfz3">
    <property type="family name" value="Hydrolase_RBBP9_YdeN"/>
</dbReference>
<dbReference type="GO" id="GO:0016787">
    <property type="term" value="F:hydrolase activity"/>
    <property type="evidence" value="ECO:0007669"/>
    <property type="project" value="InterPro"/>
</dbReference>
<dbReference type="InterPro" id="IPR029058">
    <property type="entry name" value="AB_hydrolase_fold"/>
</dbReference>
<gene>
    <name evidence="1" type="ORF">UNLARM2_0002</name>
</gene>
<evidence type="ECO:0000313" key="2">
    <source>
        <dbReference type="Proteomes" id="UP000332487"/>
    </source>
</evidence>
<name>C7DFZ3_MICA2</name>
<dbReference type="Proteomes" id="UP000332487">
    <property type="component" value="Unassembled WGS sequence"/>
</dbReference>
<keyword evidence="2" id="KW-1185">Reference proteome</keyword>
<reference evidence="1 2" key="2">
    <citation type="journal article" date="2010" name="Proc. Natl. Acad. Sci. U.S.A.">
        <title>Enigmatic, ultrasmall, uncultivated Archaea.</title>
        <authorList>
            <person name="Baker B.J."/>
            <person name="Comolli L.R."/>
            <person name="Dick G.J."/>
            <person name="Hauser L.J."/>
            <person name="Hyatt D."/>
            <person name="Dill B.D."/>
            <person name="Land M.L."/>
            <person name="Verberkmoes N.C."/>
            <person name="Hettich R.L."/>
            <person name="Banfield J.F."/>
        </authorList>
    </citation>
    <scope>NUCLEOTIDE SEQUENCE [LARGE SCALE GENOMIC DNA]</scope>
    <source>
        <strain evidence="1">ARMAN-2</strain>
    </source>
</reference>
<evidence type="ECO:0008006" key="3">
    <source>
        <dbReference type="Google" id="ProtNLM"/>
    </source>
</evidence>